<dbReference type="RefSeq" id="WP_013863228.1">
    <property type="nucleotide sequence ID" value="NC_015635.1"/>
</dbReference>
<proteinExistence type="predicted"/>
<keyword evidence="3" id="KW-0804">Transcription</keyword>
<dbReference type="SUPFAM" id="SSF46689">
    <property type="entry name" value="Homeodomain-like"/>
    <property type="match status" value="1"/>
</dbReference>
<dbReference type="Pfam" id="PF00440">
    <property type="entry name" value="TetR_N"/>
    <property type="match status" value="1"/>
</dbReference>
<dbReference type="OrthoDB" id="4709704at2"/>
<reference evidence="6 7" key="1">
    <citation type="submission" date="2011-05" db="EMBL/GenBank/DDBJ databases">
        <title>Whole genome sequence of Microlunatus phosphovorus NM-1.</title>
        <authorList>
            <person name="Hosoyama A."/>
            <person name="Sasaki K."/>
            <person name="Harada T."/>
            <person name="Igarashi R."/>
            <person name="Kawakoshi A."/>
            <person name="Sasagawa M."/>
            <person name="Fukada J."/>
            <person name="Nakamura S."/>
            <person name="Katano Y."/>
            <person name="Hanada S."/>
            <person name="Kamagata Y."/>
            <person name="Nakamura N."/>
            <person name="Yamazaki S."/>
            <person name="Fujita N."/>
        </authorList>
    </citation>
    <scope>NUCLEOTIDE SEQUENCE [LARGE SCALE GENOMIC DNA]</scope>
    <source>
        <strain evidence="7">ATCC 700054 / DSM 10555 / JCM 9379 / NBRC 101784 / NCIMB 13414 / VKM Ac-1990 / NM-1</strain>
    </source>
</reference>
<name>F5XFE9_MICPN</name>
<evidence type="ECO:0000256" key="1">
    <source>
        <dbReference type="ARBA" id="ARBA00023015"/>
    </source>
</evidence>
<gene>
    <name evidence="6" type="ordered locus">MLP_23420</name>
</gene>
<dbReference type="PANTHER" id="PTHR30055">
    <property type="entry name" value="HTH-TYPE TRANSCRIPTIONAL REGULATOR RUTR"/>
    <property type="match status" value="1"/>
</dbReference>
<dbReference type="PANTHER" id="PTHR30055:SF234">
    <property type="entry name" value="HTH-TYPE TRANSCRIPTIONAL REGULATOR BETI"/>
    <property type="match status" value="1"/>
</dbReference>
<dbReference type="GO" id="GO:0000976">
    <property type="term" value="F:transcription cis-regulatory region binding"/>
    <property type="evidence" value="ECO:0007669"/>
    <property type="project" value="TreeGrafter"/>
</dbReference>
<dbReference type="HOGENOM" id="CLU_1432189_0_0_11"/>
<dbReference type="Pfam" id="PF21597">
    <property type="entry name" value="TetR_C_43"/>
    <property type="match status" value="1"/>
</dbReference>
<dbReference type="eggNOG" id="COG1309">
    <property type="taxonomic scope" value="Bacteria"/>
</dbReference>
<dbReference type="Gene3D" id="1.10.357.10">
    <property type="entry name" value="Tetracycline Repressor, domain 2"/>
    <property type="match status" value="1"/>
</dbReference>
<evidence type="ECO:0000313" key="6">
    <source>
        <dbReference type="EMBL" id="BAK35356.1"/>
    </source>
</evidence>
<dbReference type="AlphaFoldDB" id="F5XFE9"/>
<evidence type="ECO:0000313" key="7">
    <source>
        <dbReference type="Proteomes" id="UP000007947"/>
    </source>
</evidence>
<dbReference type="InterPro" id="IPR049445">
    <property type="entry name" value="TetR_SbtR-like_C"/>
</dbReference>
<sequence length="195" mass="21324">MPKLWEATIEGHKDSVKLAIVQATAKLVHQDGFTGLTMSAIAETAGISRATLYRYVKDSAEAVELWHAHQIGDHLRQLQAVAAATPEDERLSTVIERYAISRQHQHGDQDHSALHRSAAVSDARETVAALLHELIIADSEAGAIRTDVPVDELVQYAMASLEAAAYLPDRDAALRLAHLVEQSLRPRNPIGTMEV</sequence>
<feature type="DNA-binding region" description="H-T-H motif" evidence="4">
    <location>
        <begin position="37"/>
        <end position="56"/>
    </location>
</feature>
<evidence type="ECO:0000256" key="4">
    <source>
        <dbReference type="PROSITE-ProRule" id="PRU00335"/>
    </source>
</evidence>
<organism evidence="6 7">
    <name type="scientific">Microlunatus phosphovorus (strain ATCC 700054 / DSM 10555 / JCM 9379 / NBRC 101784 / NCIMB 13414 / VKM Ac-1990 / NM-1)</name>
    <dbReference type="NCBI Taxonomy" id="1032480"/>
    <lineage>
        <taxon>Bacteria</taxon>
        <taxon>Bacillati</taxon>
        <taxon>Actinomycetota</taxon>
        <taxon>Actinomycetes</taxon>
        <taxon>Propionibacteriales</taxon>
        <taxon>Propionibacteriaceae</taxon>
        <taxon>Microlunatus</taxon>
    </lineage>
</organism>
<dbReference type="PROSITE" id="PS50977">
    <property type="entry name" value="HTH_TETR_2"/>
    <property type="match status" value="1"/>
</dbReference>
<dbReference type="InterPro" id="IPR050109">
    <property type="entry name" value="HTH-type_TetR-like_transc_reg"/>
</dbReference>
<dbReference type="EMBL" id="AP012204">
    <property type="protein sequence ID" value="BAK35356.1"/>
    <property type="molecule type" value="Genomic_DNA"/>
</dbReference>
<dbReference type="Proteomes" id="UP000007947">
    <property type="component" value="Chromosome"/>
</dbReference>
<feature type="domain" description="HTH tetR-type" evidence="5">
    <location>
        <begin position="14"/>
        <end position="74"/>
    </location>
</feature>
<dbReference type="PRINTS" id="PR00455">
    <property type="entry name" value="HTHTETR"/>
</dbReference>
<protein>
    <submittedName>
        <fullName evidence="6">Putative TetR family transcriptional regulator</fullName>
    </submittedName>
</protein>
<dbReference type="GO" id="GO:0003700">
    <property type="term" value="F:DNA-binding transcription factor activity"/>
    <property type="evidence" value="ECO:0007669"/>
    <property type="project" value="TreeGrafter"/>
</dbReference>
<evidence type="ECO:0000259" key="5">
    <source>
        <dbReference type="PROSITE" id="PS50977"/>
    </source>
</evidence>
<keyword evidence="7" id="KW-1185">Reference proteome</keyword>
<evidence type="ECO:0000256" key="2">
    <source>
        <dbReference type="ARBA" id="ARBA00023125"/>
    </source>
</evidence>
<dbReference type="InterPro" id="IPR009057">
    <property type="entry name" value="Homeodomain-like_sf"/>
</dbReference>
<dbReference type="KEGG" id="mph:MLP_23420"/>
<dbReference type="InterPro" id="IPR001647">
    <property type="entry name" value="HTH_TetR"/>
</dbReference>
<keyword evidence="1" id="KW-0805">Transcription regulation</keyword>
<dbReference type="STRING" id="1032480.MLP_23420"/>
<keyword evidence="2 4" id="KW-0238">DNA-binding</keyword>
<evidence type="ECO:0000256" key="3">
    <source>
        <dbReference type="ARBA" id="ARBA00023163"/>
    </source>
</evidence>
<accession>F5XFE9</accession>